<evidence type="ECO:0000256" key="4">
    <source>
        <dbReference type="ARBA" id="ARBA00022553"/>
    </source>
</evidence>
<dbReference type="Pfam" id="PF00069">
    <property type="entry name" value="Pkinase"/>
    <property type="match status" value="1"/>
</dbReference>
<keyword evidence="6" id="KW-0418">Kinase</keyword>
<dbReference type="InterPro" id="IPR027417">
    <property type="entry name" value="P-loop_NTPase"/>
</dbReference>
<protein>
    <recommendedName>
        <fullName evidence="8">Circadian input-output histidine kinase CikA</fullName>
        <ecNumber evidence="3">2.7.13.3</ecNumber>
    </recommendedName>
</protein>
<dbReference type="Gene3D" id="3.30.450.40">
    <property type="match status" value="1"/>
</dbReference>
<feature type="domain" description="Protein kinase" evidence="10">
    <location>
        <begin position="10"/>
        <end position="278"/>
    </location>
</feature>
<dbReference type="GO" id="GO:0005524">
    <property type="term" value="F:ATP binding"/>
    <property type="evidence" value="ECO:0007669"/>
    <property type="project" value="InterPro"/>
</dbReference>
<evidence type="ECO:0000256" key="5">
    <source>
        <dbReference type="ARBA" id="ARBA00022679"/>
    </source>
</evidence>
<organism evidence="15 16">
    <name type="scientific">Phormidium nigroviride PCC 7112</name>
    <dbReference type="NCBI Taxonomy" id="179408"/>
    <lineage>
        <taxon>Bacteria</taxon>
        <taxon>Bacillati</taxon>
        <taxon>Cyanobacteriota</taxon>
        <taxon>Cyanophyceae</taxon>
        <taxon>Oscillatoriophycideae</taxon>
        <taxon>Oscillatoriales</taxon>
        <taxon>Oscillatoriaceae</taxon>
        <taxon>Phormidium</taxon>
    </lineage>
</organism>
<dbReference type="CDD" id="cd00082">
    <property type="entry name" value="HisKA"/>
    <property type="match status" value="1"/>
</dbReference>
<evidence type="ECO:0000256" key="3">
    <source>
        <dbReference type="ARBA" id="ARBA00012438"/>
    </source>
</evidence>
<dbReference type="InterPro" id="IPR000700">
    <property type="entry name" value="PAS-assoc_C"/>
</dbReference>
<dbReference type="InterPro" id="IPR013767">
    <property type="entry name" value="PAS_fold"/>
</dbReference>
<dbReference type="CDD" id="cd16922">
    <property type="entry name" value="HATPase_EvgS-ArcB-TorS-like"/>
    <property type="match status" value="1"/>
</dbReference>
<dbReference type="Gene3D" id="3.40.50.2300">
    <property type="match status" value="1"/>
</dbReference>
<dbReference type="Proteomes" id="UP000010478">
    <property type="component" value="Chromosome"/>
</dbReference>
<dbReference type="HOGENOM" id="CLU_000445_34_2_3"/>
<dbReference type="Pfam" id="PF00512">
    <property type="entry name" value="HisKA"/>
    <property type="match status" value="1"/>
</dbReference>
<feature type="domain" description="PAC" evidence="14">
    <location>
        <begin position="1607"/>
        <end position="1657"/>
    </location>
</feature>
<evidence type="ECO:0000259" key="10">
    <source>
        <dbReference type="PROSITE" id="PS50011"/>
    </source>
</evidence>
<dbReference type="SUPFAM" id="SSF56112">
    <property type="entry name" value="Protein kinase-like (PK-like)"/>
    <property type="match status" value="1"/>
</dbReference>
<dbReference type="InterPro" id="IPR008271">
    <property type="entry name" value="Ser/Thr_kinase_AS"/>
</dbReference>
<dbReference type="FunFam" id="3.30.565.10:FF:000010">
    <property type="entry name" value="Sensor histidine kinase RcsC"/>
    <property type="match status" value="1"/>
</dbReference>
<dbReference type="Pfam" id="PF00989">
    <property type="entry name" value="PAS"/>
    <property type="match status" value="2"/>
</dbReference>
<dbReference type="SUPFAM" id="SSF52540">
    <property type="entry name" value="P-loop containing nucleoside triphosphate hydrolases"/>
    <property type="match status" value="1"/>
</dbReference>
<dbReference type="CDD" id="cd17546">
    <property type="entry name" value="REC_hyHK_CKI1_RcsC-like"/>
    <property type="match status" value="1"/>
</dbReference>
<dbReference type="Gene3D" id="3.30.450.20">
    <property type="entry name" value="PAS domain"/>
    <property type="match status" value="2"/>
</dbReference>
<dbReference type="GO" id="GO:0000155">
    <property type="term" value="F:phosphorelay sensor kinase activity"/>
    <property type="evidence" value="ECO:0007669"/>
    <property type="project" value="InterPro"/>
</dbReference>
<dbReference type="SUPFAM" id="SSF47384">
    <property type="entry name" value="Homodimeric domain of signal transducing histidine kinase"/>
    <property type="match status" value="1"/>
</dbReference>
<dbReference type="RefSeq" id="WP_015178583.1">
    <property type="nucleotide sequence ID" value="NC_019729.1"/>
</dbReference>
<dbReference type="InterPro" id="IPR003661">
    <property type="entry name" value="HisK_dim/P_dom"/>
</dbReference>
<dbReference type="STRING" id="179408.Osc7112_5096"/>
<dbReference type="Pfam" id="PF13191">
    <property type="entry name" value="AAA_16"/>
    <property type="match status" value="1"/>
</dbReference>
<dbReference type="InterPro" id="IPR001610">
    <property type="entry name" value="PAC"/>
</dbReference>
<dbReference type="InterPro" id="IPR004358">
    <property type="entry name" value="Sig_transdc_His_kin-like_C"/>
</dbReference>
<dbReference type="Pfam" id="PF01590">
    <property type="entry name" value="GAF"/>
    <property type="match status" value="1"/>
</dbReference>
<dbReference type="eggNOG" id="COG2203">
    <property type="taxonomic scope" value="Bacteria"/>
</dbReference>
<dbReference type="InterPro" id="IPR005467">
    <property type="entry name" value="His_kinase_dom"/>
</dbReference>
<dbReference type="PROSITE" id="PS50109">
    <property type="entry name" value="HIS_KIN"/>
    <property type="match status" value="1"/>
</dbReference>
<dbReference type="InterPro" id="IPR011990">
    <property type="entry name" value="TPR-like_helical_dom_sf"/>
</dbReference>
<dbReference type="CDD" id="cd00130">
    <property type="entry name" value="PAS"/>
    <property type="match status" value="2"/>
</dbReference>
<dbReference type="InterPro" id="IPR041664">
    <property type="entry name" value="AAA_16"/>
</dbReference>
<keyword evidence="4 9" id="KW-0597">Phosphoprotein</keyword>
<dbReference type="SMART" id="SM00220">
    <property type="entry name" value="S_TKc"/>
    <property type="match status" value="1"/>
</dbReference>
<dbReference type="SUPFAM" id="SSF52172">
    <property type="entry name" value="CheY-like"/>
    <property type="match status" value="1"/>
</dbReference>
<dbReference type="PROSITE" id="PS50110">
    <property type="entry name" value="RESPONSE_REGULATORY"/>
    <property type="match status" value="1"/>
</dbReference>
<evidence type="ECO:0000313" key="16">
    <source>
        <dbReference type="Proteomes" id="UP000010478"/>
    </source>
</evidence>
<dbReference type="CDD" id="cd14014">
    <property type="entry name" value="STKc_PknB_like"/>
    <property type="match status" value="1"/>
</dbReference>
<keyword evidence="16" id="KW-1185">Reference proteome</keyword>
<dbReference type="SMART" id="SM00387">
    <property type="entry name" value="HATPase_c"/>
    <property type="match status" value="1"/>
</dbReference>
<dbReference type="PROSITE" id="PS50112">
    <property type="entry name" value="PAS"/>
    <property type="match status" value="1"/>
</dbReference>
<accession>K9VMM9</accession>
<evidence type="ECO:0000259" key="11">
    <source>
        <dbReference type="PROSITE" id="PS50109"/>
    </source>
</evidence>
<dbReference type="SUPFAM" id="SSF55785">
    <property type="entry name" value="PYP-like sensor domain (PAS domain)"/>
    <property type="match status" value="2"/>
</dbReference>
<keyword evidence="5" id="KW-0808">Transferase</keyword>
<dbReference type="PATRIC" id="fig|179408.3.peg.6347"/>
<dbReference type="Gene3D" id="1.10.510.10">
    <property type="entry name" value="Transferase(Phosphotransferase) domain 1"/>
    <property type="match status" value="1"/>
</dbReference>
<dbReference type="eggNOG" id="COG0745">
    <property type="taxonomic scope" value="Bacteria"/>
</dbReference>
<dbReference type="SMART" id="SM00086">
    <property type="entry name" value="PAC"/>
    <property type="match status" value="2"/>
</dbReference>
<dbReference type="InterPro" id="IPR036097">
    <property type="entry name" value="HisK_dim/P_sf"/>
</dbReference>
<evidence type="ECO:0000256" key="2">
    <source>
        <dbReference type="ARBA" id="ARBA00006402"/>
    </source>
</evidence>
<dbReference type="SMART" id="SM00448">
    <property type="entry name" value="REC"/>
    <property type="match status" value="1"/>
</dbReference>
<sequence length="2269" mass="255473">METITDLPGYGITEQLYAGSRTLVYRGIRECDRTPVVIKLLRNEYPSFSELVQFRNQYTIAKNLRLPGVVEPLDLAPYKNAYALIMEDFGGVSLSTYLPGATDKNQPDKSLSLENFLNLARDLANILHSLYQNRVIHKDIKPANILINPHSKQIKLIDFSISSVLPRETQEIQNPNTLEGTLAYLSPEKTGRMNRGIDYRSDFYSLGVTFYELLTTQLPFESDDPMELVHCHLAKQPIPVHEINPEVPLILSQIVSKLMAKNAEDRYQSALGLKHDLEICLAQLQNTGNIETFALGTQDMTDHFLIPEKLYGRETEVETLLAAFERVSRGSTEMMLVSGYSGIGKSALVQEVYKPITKARGYFIAGKFDQFQRNIPYAAVVKAFQSLVKQLLTESENQLNTWKQKILAAVGANSQIIVDVIPEVELIIGPQPAVQELGATEAQNRFNLVFLKFIRVFCSVDYPLVIFLDDLQWADAATLKLLQVMIADEPTNYLFLIGAYRDNEVNPSHPLMMTLDELQNQGARIERITLAPLHLHQISNLISDTVRKDQKSALPLAELVVSKTQGNPFFVNQFLKTLYQENLLRFNFQERNWDWNISEIESVGITDNVIELMLGKLKRLPASTQQVLRLAACVGNSFDLNTLSIINEKSWATTFQELLPAIQEGLILTTSELGAAESEIINSDLVITTYKFLHDRVQQSGYALIDSQLQTAIHLQIGRLLLANISPERRAERIFEIADHLNSGRNLIVDEHEKIELAILNLTAARKAKDATAYAAARDYLKIGREILPGDIWQDSYELAFTFHKELAEAEYLNGNFEESEALIKVAFARAKSELEKAEIYNILIVQYTLLSKYEAAVQSGLKALHLLGIDLAEDNLSEAVNAEMAAATACLANQEIASLINAEKMKDPAQLMAMKLLGNMGPLTFFSSQELWKLTVIKAINLSLKYGFVAGGSYCYSCYGIILNSILGDYQSAYEFGRLALTLSENSNNLSQNCQDSVIFANYLNCWVRPLKTTAQINNEGYKVGLQSGNLQWTGYNRMFQTITYFFQGMNLNNLLEDIGKSLHFCEHTKNLWAIDIIIANKWAILNLMGEEDEVSEKQHLENFHERKSMAALCEFYVLKAQNLYLDEQYSEALEASERAAGLIDYLMGHISSAHHYFYRCLILTALYSEVSESERKDYWQQLEANQKLIKVWADNCSESFAHKFSLVAAEMARISGRDLEAMDLYDRASSEAREGDFIQNEALAAFLAAKFWLGKDKEEFAQIYLTKAHYGYQYWGAKRQVEYLEEKYPQLIARISGKTTTQTKVNRTTTATTSNNLGETLDLATVMKASFAISGEIVLSRLLERLMKIAIENAGAQKGFLILEKAGNWAIEAEGSVQEDEVSVLRSLPLNAEAASGGTPLLACAIANYVIRTQENVVLNNAAQEGQFTRDPYIAATQPKSILCTPLLHQGKLTGLLYLENNLIEGAFTTDRLELLKLLSSQIAISIENAQLYDRLGDYSRTLERKVIERTQELQQEIAVRMQTEVALGKSEEKFSKAFRSSPNPIAIARFADGRYIEVNDSFLSTFSCSREEVIGFTPIELNLWVNLEEFDRYRQQLQESGVLRNQEFDFRTAAGEVRKMLVSADIIDLGGEACILLVTNDITERQRVEEALKESEAKYRDLVETSQDMIWSIDVEGRYTFVNAAVQQIFGYSPEQMIGRKFSDFQLPEQLPKDNEIFQRMLNGESVFQYETIQLAKDSRPINLRFNSLVVRDCEGNILGITGTASDITESKKAEAALQQAKEVADAANQAKSEFLSKMSHELRTPLNAILGFTQVLARDSSLSDVQQGQLGIISRSGEHLLALINDVLEMSKIEAGRIILNPTSFDLYYLLYSLEEMLKIKADSKGLQLCWHINSNIPQYVKTDESKLRQVLINLLGNAIKFTAKGSVTLRVAAINAKQKSPTDNELRTIRFEVEDTGHGIDPTEVDSLFEAFVQTDAGRKSQEGTGLGLPISRQFVQLMGGDITVSSTLNRGTIFSFYIQISSPKMAEVQPRQSRRRVIGLQPNQPSYRILVVDDKWESRLLLVHLLEPLGLEVREAVNGQEAIRIWETWKPHLIWMDMQMPVIDGYEATRQIKAKIQDEATPIVALTASAFEEERALVLSSGCDDFVSKPFQEEVIFAKMAEHLGVEYIYEDLPNFTSSQLEGQDLSVKEGEKTEFLRTTLAAMPADWVRQLHHGAIDADADQILSLVGTIPEYNKSFAETIADWANNFRFDKITDLTERFIP</sequence>
<dbReference type="Gene3D" id="1.10.287.130">
    <property type="match status" value="1"/>
</dbReference>
<dbReference type="InterPro" id="IPR003018">
    <property type="entry name" value="GAF"/>
</dbReference>
<evidence type="ECO:0000256" key="1">
    <source>
        <dbReference type="ARBA" id="ARBA00000085"/>
    </source>
</evidence>
<feature type="domain" description="Histidine kinase" evidence="11">
    <location>
        <begin position="1801"/>
        <end position="2028"/>
    </location>
</feature>
<dbReference type="InterPro" id="IPR001789">
    <property type="entry name" value="Sig_transdc_resp-reg_receiver"/>
</dbReference>
<dbReference type="PROSITE" id="PS50011">
    <property type="entry name" value="PROTEIN_KINASE_DOM"/>
    <property type="match status" value="1"/>
</dbReference>
<reference evidence="15 16" key="1">
    <citation type="submission" date="2012-05" db="EMBL/GenBank/DDBJ databases">
        <title>Finished chromosome of genome of Oscillatoria sp. PCC 7112.</title>
        <authorList>
            <consortium name="US DOE Joint Genome Institute"/>
            <person name="Gugger M."/>
            <person name="Coursin T."/>
            <person name="Rippka R."/>
            <person name="Tandeau De Marsac N."/>
            <person name="Huntemann M."/>
            <person name="Wei C.-L."/>
            <person name="Han J."/>
            <person name="Detter J.C."/>
            <person name="Han C."/>
            <person name="Tapia R."/>
            <person name="Davenport K."/>
            <person name="Daligault H."/>
            <person name="Erkkila T."/>
            <person name="Gu W."/>
            <person name="Munk A.C.C."/>
            <person name="Teshima H."/>
            <person name="Xu Y."/>
            <person name="Chain P."/>
            <person name="Chen A."/>
            <person name="Krypides N."/>
            <person name="Mavromatis K."/>
            <person name="Markowitz V."/>
            <person name="Szeto E."/>
            <person name="Ivanova N."/>
            <person name="Mikhailova N."/>
            <person name="Ovchinnikova G."/>
            <person name="Pagani I."/>
            <person name="Pati A."/>
            <person name="Goodwin L."/>
            <person name="Peters L."/>
            <person name="Pitluck S."/>
            <person name="Woyke T."/>
            <person name="Kerfeld C."/>
        </authorList>
    </citation>
    <scope>NUCLEOTIDE SEQUENCE [LARGE SCALE GENOMIC DNA]</scope>
    <source>
        <strain evidence="15 16">PCC 7112</strain>
    </source>
</reference>
<dbReference type="EC" id="2.7.13.3" evidence="3"/>
<comment type="catalytic activity">
    <reaction evidence="1">
        <text>ATP + protein L-histidine = ADP + protein N-phospho-L-histidine.</text>
        <dbReference type="EC" id="2.7.13.3"/>
    </reaction>
</comment>
<feature type="domain" description="PAC" evidence="14">
    <location>
        <begin position="1729"/>
        <end position="1783"/>
    </location>
</feature>
<feature type="domain" description="PAS" evidence="13">
    <location>
        <begin position="1658"/>
        <end position="1728"/>
    </location>
</feature>
<dbReference type="InterPro" id="IPR000014">
    <property type="entry name" value="PAS"/>
</dbReference>
<dbReference type="InterPro" id="IPR003594">
    <property type="entry name" value="HATPase_dom"/>
</dbReference>
<dbReference type="InterPro" id="IPR011009">
    <property type="entry name" value="Kinase-like_dom_sf"/>
</dbReference>
<dbReference type="SUPFAM" id="SSF55781">
    <property type="entry name" value="GAF domain-like"/>
    <property type="match status" value="1"/>
</dbReference>
<dbReference type="Pfam" id="PF00072">
    <property type="entry name" value="Response_reg"/>
    <property type="match status" value="1"/>
</dbReference>
<name>K9VMM9_9CYAN</name>
<dbReference type="InterPro" id="IPR000719">
    <property type="entry name" value="Prot_kinase_dom"/>
</dbReference>
<feature type="modified residue" description="4-aspartylphosphate" evidence="9">
    <location>
        <position position="2103"/>
    </location>
</feature>
<dbReference type="EMBL" id="CP003614">
    <property type="protein sequence ID" value="AFZ09358.1"/>
    <property type="molecule type" value="Genomic_DNA"/>
</dbReference>
<keyword evidence="7" id="KW-0902">Two-component regulatory system</keyword>
<comment type="similarity">
    <text evidence="2">In the N-terminal section; belongs to the phytochrome family.</text>
</comment>
<evidence type="ECO:0000259" key="12">
    <source>
        <dbReference type="PROSITE" id="PS50110"/>
    </source>
</evidence>
<dbReference type="eggNOG" id="COG0515">
    <property type="taxonomic scope" value="Bacteria"/>
</dbReference>
<evidence type="ECO:0000256" key="7">
    <source>
        <dbReference type="ARBA" id="ARBA00023012"/>
    </source>
</evidence>
<dbReference type="SMART" id="SM00065">
    <property type="entry name" value="GAF"/>
    <property type="match status" value="1"/>
</dbReference>
<dbReference type="SUPFAM" id="SSF55874">
    <property type="entry name" value="ATPase domain of HSP90 chaperone/DNA topoisomerase II/histidine kinase"/>
    <property type="match status" value="1"/>
</dbReference>
<dbReference type="InterPro" id="IPR011006">
    <property type="entry name" value="CheY-like_superfamily"/>
</dbReference>
<dbReference type="PANTHER" id="PTHR43642:SF1">
    <property type="entry name" value="HYBRID SIGNAL TRANSDUCTION HISTIDINE KINASE G"/>
    <property type="match status" value="1"/>
</dbReference>
<proteinExistence type="inferred from homology"/>
<evidence type="ECO:0000259" key="14">
    <source>
        <dbReference type="PROSITE" id="PS50113"/>
    </source>
</evidence>
<evidence type="ECO:0000256" key="8">
    <source>
        <dbReference type="ARBA" id="ARBA00074306"/>
    </source>
</evidence>
<dbReference type="PANTHER" id="PTHR43642">
    <property type="entry name" value="HYBRID SIGNAL TRANSDUCTION HISTIDINE KINASE G"/>
    <property type="match status" value="1"/>
</dbReference>
<dbReference type="SMART" id="SM00091">
    <property type="entry name" value="PAS"/>
    <property type="match status" value="2"/>
</dbReference>
<evidence type="ECO:0000313" key="15">
    <source>
        <dbReference type="EMBL" id="AFZ09358.1"/>
    </source>
</evidence>
<dbReference type="PROSITE" id="PS50113">
    <property type="entry name" value="PAC"/>
    <property type="match status" value="2"/>
</dbReference>
<dbReference type="eggNOG" id="COG3899">
    <property type="taxonomic scope" value="Bacteria"/>
</dbReference>
<dbReference type="InterPro" id="IPR035965">
    <property type="entry name" value="PAS-like_dom_sf"/>
</dbReference>
<dbReference type="SUPFAM" id="SSF48452">
    <property type="entry name" value="TPR-like"/>
    <property type="match status" value="1"/>
</dbReference>
<evidence type="ECO:0000259" key="13">
    <source>
        <dbReference type="PROSITE" id="PS50112"/>
    </source>
</evidence>
<dbReference type="PRINTS" id="PR00344">
    <property type="entry name" value="BCTRLSENSOR"/>
</dbReference>
<dbReference type="KEGG" id="oni:Osc7112_5096"/>
<dbReference type="InterPro" id="IPR036890">
    <property type="entry name" value="HATPase_C_sf"/>
</dbReference>
<dbReference type="Gene3D" id="3.30.565.10">
    <property type="entry name" value="Histidine kinase-like ATPase, C-terminal domain"/>
    <property type="match status" value="1"/>
</dbReference>
<dbReference type="GO" id="GO:0006355">
    <property type="term" value="P:regulation of DNA-templated transcription"/>
    <property type="evidence" value="ECO:0007669"/>
    <property type="project" value="InterPro"/>
</dbReference>
<dbReference type="InterPro" id="IPR029016">
    <property type="entry name" value="GAF-like_dom_sf"/>
</dbReference>
<dbReference type="Gene3D" id="3.40.50.300">
    <property type="entry name" value="P-loop containing nucleotide triphosphate hydrolases"/>
    <property type="match status" value="1"/>
</dbReference>
<evidence type="ECO:0000256" key="9">
    <source>
        <dbReference type="PROSITE-ProRule" id="PRU00169"/>
    </source>
</evidence>
<dbReference type="GO" id="GO:0009882">
    <property type="term" value="F:blue light photoreceptor activity"/>
    <property type="evidence" value="ECO:0007669"/>
    <property type="project" value="UniProtKB-ARBA"/>
</dbReference>
<dbReference type="Pfam" id="PF02518">
    <property type="entry name" value="HATPase_c"/>
    <property type="match status" value="1"/>
</dbReference>
<dbReference type="eggNOG" id="COG5002">
    <property type="taxonomic scope" value="Bacteria"/>
</dbReference>
<dbReference type="InterPro" id="IPR053159">
    <property type="entry name" value="Hybrid_Histidine_Kinase"/>
</dbReference>
<evidence type="ECO:0000256" key="6">
    <source>
        <dbReference type="ARBA" id="ARBA00022777"/>
    </source>
</evidence>
<dbReference type="SMART" id="SM00388">
    <property type="entry name" value="HisKA"/>
    <property type="match status" value="1"/>
</dbReference>
<dbReference type="PROSITE" id="PS00108">
    <property type="entry name" value="PROTEIN_KINASE_ST"/>
    <property type="match status" value="1"/>
</dbReference>
<feature type="domain" description="Response regulatory" evidence="12">
    <location>
        <begin position="2054"/>
        <end position="2170"/>
    </location>
</feature>
<dbReference type="NCBIfam" id="TIGR00229">
    <property type="entry name" value="sensory_box"/>
    <property type="match status" value="2"/>
</dbReference>
<gene>
    <name evidence="15" type="ORF">Osc7112_5096</name>
</gene>